<dbReference type="EMBL" id="CP140154">
    <property type="protein sequence ID" value="WQG93031.1"/>
    <property type="molecule type" value="Genomic_DNA"/>
</dbReference>
<dbReference type="RefSeq" id="WP_072360858.1">
    <property type="nucleotide sequence ID" value="NZ_CP139972.1"/>
</dbReference>
<dbReference type="STRING" id="1004.SAMN05661012_02736"/>
<dbReference type="Proteomes" id="UP001326715">
    <property type="component" value="Chromosome"/>
</dbReference>
<dbReference type="EMBL" id="FPIZ01000007">
    <property type="protein sequence ID" value="SFW58003.1"/>
    <property type="molecule type" value="Genomic_DNA"/>
</dbReference>
<name>A0A1K1QEE6_9BACT</name>
<evidence type="ECO:0000313" key="1">
    <source>
        <dbReference type="EMBL" id="SFW58003.1"/>
    </source>
</evidence>
<evidence type="ECO:0000313" key="4">
    <source>
        <dbReference type="Proteomes" id="UP001326715"/>
    </source>
</evidence>
<evidence type="ECO:0000313" key="2">
    <source>
        <dbReference type="EMBL" id="WQG93031.1"/>
    </source>
</evidence>
<accession>A0A1K1QEE6</accession>
<dbReference type="Proteomes" id="UP000183788">
    <property type="component" value="Unassembled WGS sequence"/>
</dbReference>
<organism evidence="1 3">
    <name type="scientific">Chitinophaga sancti</name>
    <dbReference type="NCBI Taxonomy" id="1004"/>
    <lineage>
        <taxon>Bacteria</taxon>
        <taxon>Pseudomonadati</taxon>
        <taxon>Bacteroidota</taxon>
        <taxon>Chitinophagia</taxon>
        <taxon>Chitinophagales</taxon>
        <taxon>Chitinophagaceae</taxon>
        <taxon>Chitinophaga</taxon>
    </lineage>
</organism>
<protein>
    <submittedName>
        <fullName evidence="1">Uncharacterized protein</fullName>
    </submittedName>
</protein>
<proteinExistence type="predicted"/>
<evidence type="ECO:0000313" key="3">
    <source>
        <dbReference type="Proteomes" id="UP000183788"/>
    </source>
</evidence>
<reference evidence="2 4" key="2">
    <citation type="submission" date="2023-11" db="EMBL/GenBank/DDBJ databases">
        <title>MicrobeMod: A computational toolkit for identifying prokaryotic methylation and restriction-modification with nanopore sequencing.</title>
        <authorList>
            <person name="Crits-Christoph A."/>
            <person name="Kang S.C."/>
            <person name="Lee H."/>
            <person name="Ostrov N."/>
        </authorList>
    </citation>
    <scope>NUCLEOTIDE SEQUENCE [LARGE SCALE GENOMIC DNA]</scope>
    <source>
        <strain evidence="2 4">ATCC 23090</strain>
    </source>
</reference>
<gene>
    <name evidence="1" type="ORF">SAMN05661012_02736</name>
    <name evidence="2" type="ORF">SR876_16035</name>
</gene>
<keyword evidence="4" id="KW-1185">Reference proteome</keyword>
<dbReference type="AlphaFoldDB" id="A0A1K1QEE6"/>
<reference evidence="1 3" key="1">
    <citation type="submission" date="2016-11" db="EMBL/GenBank/DDBJ databases">
        <authorList>
            <person name="Jaros S."/>
            <person name="Januszkiewicz K."/>
            <person name="Wedrychowicz H."/>
        </authorList>
    </citation>
    <scope>NUCLEOTIDE SEQUENCE [LARGE SCALE GENOMIC DNA]</scope>
    <source>
        <strain evidence="1 3">DSM 784</strain>
    </source>
</reference>
<sequence length="107" mass="12741">MLNDTLDLYRYFDATKQAEFLYRCVKETIEHTIPEEVSYLEKYDRMKQYLDNYFEMPDKTVALLVRSLEQGNGTLSERAKTKEFKELSEKEVEEIQTKYSEVFMGGI</sequence>